<evidence type="ECO:0000313" key="2">
    <source>
        <dbReference type="EMBL" id="CED91420.1"/>
    </source>
</evidence>
<organism evidence="2">
    <name type="scientific">Actinomyces succiniciruminis</name>
    <dbReference type="NCBI Taxonomy" id="1522002"/>
    <lineage>
        <taxon>Bacteria</taxon>
        <taxon>Bacillati</taxon>
        <taxon>Actinomycetota</taxon>
        <taxon>Actinomycetes</taxon>
        <taxon>Actinomycetales</taxon>
        <taxon>Actinomycetaceae</taxon>
        <taxon>Actinomyces</taxon>
    </lineage>
</organism>
<sequence length="148" mass="15455">MGKAIISVLGNLLTAWFNPTATSSSETSASSSPDCWDIVADKLTYPMIDGETDRERAARWGRQRLSDLGIAAELTARAAMTAPTSELRERAWFARAALLDALAAAGGDLVGDGPVRLPASPPPSSPPSAASPAAASPVRMCSDERSTR</sequence>
<name>A0A1L7RML1_9ACTO</name>
<reference evidence="2" key="1">
    <citation type="submission" date="2014-07" db="EMBL/GenBank/DDBJ databases">
        <authorList>
            <person name="Zhang J.E."/>
            <person name="Yang H."/>
            <person name="Guo J."/>
            <person name="Deng Z."/>
            <person name="Luo H."/>
            <person name="Luo M."/>
            <person name="Zhao B."/>
        </authorList>
    </citation>
    <scope>NUCLEOTIDE SEQUENCE</scope>
    <source>
        <strain evidence="2">AM4</strain>
    </source>
</reference>
<feature type="region of interest" description="Disordered" evidence="1">
    <location>
        <begin position="110"/>
        <end position="148"/>
    </location>
</feature>
<dbReference type="RefSeq" id="WP_073329694.1">
    <property type="nucleotide sequence ID" value="NZ_LK995509.1"/>
</dbReference>
<proteinExistence type="predicted"/>
<dbReference type="EMBL" id="LK995509">
    <property type="protein sequence ID" value="CED91420.1"/>
    <property type="molecule type" value="Genomic_DNA"/>
</dbReference>
<accession>A0A1L7RML1</accession>
<dbReference type="AlphaFoldDB" id="A0A1L7RML1"/>
<protein>
    <submittedName>
        <fullName evidence="2">Uncharacterized protein</fullName>
    </submittedName>
</protein>
<gene>
    <name evidence="2" type="ORF">AAM4_1588</name>
</gene>
<evidence type="ECO:0000256" key="1">
    <source>
        <dbReference type="SAM" id="MobiDB-lite"/>
    </source>
</evidence>
<feature type="compositionally biased region" description="Low complexity" evidence="1">
    <location>
        <begin position="127"/>
        <end position="137"/>
    </location>
</feature>